<comment type="function">
    <text evidence="11">Involved in the type II fatty acid elongation cycle. Catalyzes the elongation of a wide range of acyl-ACP by the addition of two carbons from malonyl-ACP to an acyl acceptor. Can efficiently catalyze the conversion of palmitoleoyl-ACP (cis-hexadec-9-enoyl-ACP) to cis-vaccenoyl-ACP (cis-octadec-11-enoyl-ACP), an essential step in the thermal regulation of fatty acid composition.</text>
</comment>
<evidence type="ECO:0000256" key="9">
    <source>
        <dbReference type="ARBA" id="ARBA00023160"/>
    </source>
</evidence>
<dbReference type="AlphaFoldDB" id="A0A4R1KCC8"/>
<keyword evidence="6 11" id="KW-0808">Transferase</keyword>
<accession>A0A4R1KCC8</accession>
<gene>
    <name evidence="15" type="ORF">C8D98_0115</name>
</gene>
<evidence type="ECO:0000256" key="2">
    <source>
        <dbReference type="ARBA" id="ARBA00008467"/>
    </source>
</evidence>
<dbReference type="InterPro" id="IPR016039">
    <property type="entry name" value="Thiolase-like"/>
</dbReference>
<dbReference type="PIRSF" id="PIRSF000447">
    <property type="entry name" value="KAS_II"/>
    <property type="match status" value="1"/>
</dbReference>
<dbReference type="Proteomes" id="UP000294614">
    <property type="component" value="Unassembled WGS sequence"/>
</dbReference>
<dbReference type="NCBIfam" id="NF005589">
    <property type="entry name" value="PRK07314.1"/>
    <property type="match status" value="1"/>
</dbReference>
<keyword evidence="16" id="KW-1185">Reference proteome</keyword>
<dbReference type="Pfam" id="PF02801">
    <property type="entry name" value="Ketoacyl-synt_C"/>
    <property type="match status" value="1"/>
</dbReference>
<dbReference type="PROSITE" id="PS00606">
    <property type="entry name" value="KS3_1"/>
    <property type="match status" value="1"/>
</dbReference>
<dbReference type="GO" id="GO:0006633">
    <property type="term" value="P:fatty acid biosynthetic process"/>
    <property type="evidence" value="ECO:0007669"/>
    <property type="project" value="UniProtKB-UniRule"/>
</dbReference>
<comment type="similarity">
    <text evidence="2 11 13">Belongs to the thiolase-like superfamily. Beta-ketoacyl-ACP synthases family.</text>
</comment>
<evidence type="ECO:0000256" key="11">
    <source>
        <dbReference type="PIRNR" id="PIRNR000447"/>
    </source>
</evidence>
<keyword evidence="8" id="KW-0443">Lipid metabolism</keyword>
<dbReference type="Gene3D" id="3.40.47.10">
    <property type="match status" value="1"/>
</dbReference>
<dbReference type="EMBL" id="SMGG01000003">
    <property type="protein sequence ID" value="TCK61613.1"/>
    <property type="molecule type" value="Genomic_DNA"/>
</dbReference>
<dbReference type="OrthoDB" id="9808669at2"/>
<dbReference type="InterPro" id="IPR000794">
    <property type="entry name" value="Beta-ketoacyl_synthase"/>
</dbReference>
<dbReference type="NCBIfam" id="TIGR03150">
    <property type="entry name" value="fabF"/>
    <property type="match status" value="1"/>
</dbReference>
<sequence>MKRRVVVTGYGLVTPIGSGNEKNWENLMNGKSGIKYIPAERLNTEELPVKFAGVVDDFDPALYVKDPKAVKRHEQFVIFAIAASAIAVKMANFDLEKADLNRCGTHIGSGIGGFEAIEHTTRDFDAKGVKKISPFFIPTSIINMASGAVSIEFGFKGPNFSIVTACTTGTHSVGEAARLIQHGYADVMLAGGTESAITSLSIGGFANMKALSRRNDDPEKASRPFDTDRDGFVMGEGCGIMLLESYEHAVARGAKIYAEYAGYGASADAYHMTAPDETGDGAMRCMQAALEDAGIKPEDIGYINAHGTSTPFNDKIETLAIKKVFGDYAKQLKISSTKSMTGHLLGAAGSVEAIYCCMALEKGILPPTINYTTPDPDCDLYYVPNKPEKLDFKYALSNSFGFGGTNGTLIFKKYE</sequence>
<dbReference type="PROSITE" id="PS52004">
    <property type="entry name" value="KS3_2"/>
    <property type="match status" value="1"/>
</dbReference>
<comment type="catalytic activity">
    <reaction evidence="11">
        <text>a fatty acyl-[ACP] + malonyl-[ACP] + H(+) = a 3-oxoacyl-[ACP] + holo-[ACP] + CO2</text>
        <dbReference type="Rhea" id="RHEA:22836"/>
        <dbReference type="Rhea" id="RHEA-COMP:9623"/>
        <dbReference type="Rhea" id="RHEA-COMP:9685"/>
        <dbReference type="Rhea" id="RHEA-COMP:9916"/>
        <dbReference type="Rhea" id="RHEA-COMP:14125"/>
        <dbReference type="ChEBI" id="CHEBI:15378"/>
        <dbReference type="ChEBI" id="CHEBI:16526"/>
        <dbReference type="ChEBI" id="CHEBI:64479"/>
        <dbReference type="ChEBI" id="CHEBI:78449"/>
        <dbReference type="ChEBI" id="CHEBI:78776"/>
        <dbReference type="ChEBI" id="CHEBI:138651"/>
    </reaction>
</comment>
<dbReference type="RefSeq" id="WP_132871042.1">
    <property type="nucleotide sequence ID" value="NZ_JAJUHT010000003.1"/>
</dbReference>
<dbReference type="InterPro" id="IPR020841">
    <property type="entry name" value="PKS_Beta-ketoAc_synthase_dom"/>
</dbReference>
<comment type="caution">
    <text evidence="15">The sequence shown here is derived from an EMBL/GenBank/DDBJ whole genome shotgun (WGS) entry which is preliminary data.</text>
</comment>
<dbReference type="SUPFAM" id="SSF53901">
    <property type="entry name" value="Thiolase-like"/>
    <property type="match status" value="1"/>
</dbReference>
<evidence type="ECO:0000313" key="16">
    <source>
        <dbReference type="Proteomes" id="UP000294614"/>
    </source>
</evidence>
<dbReference type="PANTHER" id="PTHR11712:SF336">
    <property type="entry name" value="3-OXOACYL-[ACYL-CARRIER-PROTEIN] SYNTHASE, MITOCHONDRIAL"/>
    <property type="match status" value="1"/>
</dbReference>
<dbReference type="InterPro" id="IPR018201">
    <property type="entry name" value="Ketoacyl_synth_AS"/>
</dbReference>
<evidence type="ECO:0000256" key="10">
    <source>
        <dbReference type="ARBA" id="ARBA00023315"/>
    </source>
</evidence>
<comment type="pathway">
    <text evidence="1 11">Lipid metabolism; fatty acid biosynthesis.</text>
</comment>
<comment type="catalytic activity">
    <reaction evidence="11">
        <text>(9Z)-hexadecenoyl-[ACP] + malonyl-[ACP] + H(+) = 3-oxo-(11Z)-octadecenoyl-[ACP] + holo-[ACP] + CO2</text>
        <dbReference type="Rhea" id="RHEA:55040"/>
        <dbReference type="Rhea" id="RHEA-COMP:9623"/>
        <dbReference type="Rhea" id="RHEA-COMP:9685"/>
        <dbReference type="Rhea" id="RHEA-COMP:10800"/>
        <dbReference type="Rhea" id="RHEA-COMP:14074"/>
        <dbReference type="ChEBI" id="CHEBI:15378"/>
        <dbReference type="ChEBI" id="CHEBI:16526"/>
        <dbReference type="ChEBI" id="CHEBI:64479"/>
        <dbReference type="ChEBI" id="CHEBI:78449"/>
        <dbReference type="ChEBI" id="CHEBI:83989"/>
        <dbReference type="ChEBI" id="CHEBI:138538"/>
        <dbReference type="EC" id="2.3.1.179"/>
    </reaction>
</comment>
<keyword evidence="7" id="KW-0276">Fatty acid metabolism</keyword>
<evidence type="ECO:0000256" key="5">
    <source>
        <dbReference type="ARBA" id="ARBA00022516"/>
    </source>
</evidence>
<dbReference type="UniPathway" id="UPA00094"/>
<keyword evidence="10 11" id="KW-0012">Acyltransferase</keyword>
<dbReference type="InterPro" id="IPR014030">
    <property type="entry name" value="Ketoacyl_synth_N"/>
</dbReference>
<evidence type="ECO:0000256" key="1">
    <source>
        <dbReference type="ARBA" id="ARBA00005194"/>
    </source>
</evidence>
<feature type="active site" description="For beta-ketoacyl synthase activity" evidence="12">
    <location>
        <position position="166"/>
    </location>
</feature>
<proteinExistence type="inferred from homology"/>
<evidence type="ECO:0000256" key="8">
    <source>
        <dbReference type="ARBA" id="ARBA00023098"/>
    </source>
</evidence>
<reference evidence="15 16" key="1">
    <citation type="submission" date="2019-03" db="EMBL/GenBank/DDBJ databases">
        <title>Genomic Encyclopedia of Type Strains, Phase IV (KMG-IV): sequencing the most valuable type-strain genomes for metagenomic binning, comparative biology and taxonomic classification.</title>
        <authorList>
            <person name="Goeker M."/>
        </authorList>
    </citation>
    <scope>NUCLEOTIDE SEQUENCE [LARGE SCALE GENOMIC DNA]</scope>
    <source>
        <strain evidence="15 16">DSM 24984</strain>
    </source>
</reference>
<name>A0A4R1KCC8_9BACT</name>
<dbReference type="SMART" id="SM00825">
    <property type="entry name" value="PKS_KS"/>
    <property type="match status" value="1"/>
</dbReference>
<keyword evidence="9 11" id="KW-0275">Fatty acid biosynthesis</keyword>
<organism evidence="15 16">
    <name type="scientific">Seleniivibrio woodruffii</name>
    <dbReference type="NCBI Taxonomy" id="1078050"/>
    <lineage>
        <taxon>Bacteria</taxon>
        <taxon>Pseudomonadati</taxon>
        <taxon>Deferribacterota</taxon>
        <taxon>Deferribacteres</taxon>
        <taxon>Deferribacterales</taxon>
        <taxon>Geovibrionaceae</taxon>
        <taxon>Seleniivibrio</taxon>
    </lineage>
</organism>
<evidence type="ECO:0000256" key="7">
    <source>
        <dbReference type="ARBA" id="ARBA00022832"/>
    </source>
</evidence>
<dbReference type="InterPro" id="IPR017568">
    <property type="entry name" value="3-oxoacyl-ACP_synth-2"/>
</dbReference>
<evidence type="ECO:0000256" key="3">
    <source>
        <dbReference type="ARBA" id="ARBA00012356"/>
    </source>
</evidence>
<dbReference type="PANTHER" id="PTHR11712">
    <property type="entry name" value="POLYKETIDE SYNTHASE-RELATED"/>
    <property type="match status" value="1"/>
</dbReference>
<dbReference type="InterPro" id="IPR014031">
    <property type="entry name" value="Ketoacyl_synth_C"/>
</dbReference>
<evidence type="ECO:0000259" key="14">
    <source>
        <dbReference type="PROSITE" id="PS52004"/>
    </source>
</evidence>
<evidence type="ECO:0000256" key="13">
    <source>
        <dbReference type="RuleBase" id="RU003694"/>
    </source>
</evidence>
<evidence type="ECO:0000313" key="15">
    <source>
        <dbReference type="EMBL" id="TCK61613.1"/>
    </source>
</evidence>
<evidence type="ECO:0000256" key="4">
    <source>
        <dbReference type="ARBA" id="ARBA00014657"/>
    </source>
</evidence>
<dbReference type="NCBIfam" id="NF004970">
    <property type="entry name" value="PRK06333.1"/>
    <property type="match status" value="1"/>
</dbReference>
<dbReference type="CDD" id="cd00834">
    <property type="entry name" value="KAS_I_II"/>
    <property type="match status" value="1"/>
</dbReference>
<evidence type="ECO:0000256" key="6">
    <source>
        <dbReference type="ARBA" id="ARBA00022679"/>
    </source>
</evidence>
<dbReference type="Pfam" id="PF00109">
    <property type="entry name" value="ketoacyl-synt"/>
    <property type="match status" value="1"/>
</dbReference>
<keyword evidence="5 11" id="KW-0444">Lipid biosynthesis</keyword>
<protein>
    <recommendedName>
        <fullName evidence="4 11">3-oxoacyl-[acyl-carrier-protein] synthase 2</fullName>
        <ecNumber evidence="3 11">2.3.1.179</ecNumber>
    </recommendedName>
</protein>
<feature type="domain" description="Ketosynthase family 3 (KS3)" evidence="14">
    <location>
        <begin position="2"/>
        <end position="413"/>
    </location>
</feature>
<dbReference type="GO" id="GO:0004315">
    <property type="term" value="F:3-oxoacyl-[acyl-carrier-protein] synthase activity"/>
    <property type="evidence" value="ECO:0007669"/>
    <property type="project" value="UniProtKB-UniRule"/>
</dbReference>
<dbReference type="FunFam" id="3.40.47.10:FF:000009">
    <property type="entry name" value="3-oxoacyl-[acyl-carrier-protein] synthase 2"/>
    <property type="match status" value="1"/>
</dbReference>
<dbReference type="EC" id="2.3.1.179" evidence="3 11"/>
<evidence type="ECO:0000256" key="12">
    <source>
        <dbReference type="PIRSR" id="PIRSR000447-1"/>
    </source>
</evidence>